<keyword evidence="2" id="KW-1185">Reference proteome</keyword>
<dbReference type="AlphaFoldDB" id="A0A8S1YQU1"/>
<protein>
    <submittedName>
        <fullName evidence="1">Uncharacterized protein</fullName>
    </submittedName>
</protein>
<name>A0A8S1YQU1_PAROT</name>
<accession>A0A8S1YQU1</accession>
<dbReference type="Proteomes" id="UP000683925">
    <property type="component" value="Unassembled WGS sequence"/>
</dbReference>
<organism evidence="1 2">
    <name type="scientific">Paramecium octaurelia</name>
    <dbReference type="NCBI Taxonomy" id="43137"/>
    <lineage>
        <taxon>Eukaryota</taxon>
        <taxon>Sar</taxon>
        <taxon>Alveolata</taxon>
        <taxon>Ciliophora</taxon>
        <taxon>Intramacronucleata</taxon>
        <taxon>Oligohymenophorea</taxon>
        <taxon>Peniculida</taxon>
        <taxon>Parameciidae</taxon>
        <taxon>Paramecium</taxon>
    </lineage>
</organism>
<evidence type="ECO:0000313" key="2">
    <source>
        <dbReference type="Proteomes" id="UP000683925"/>
    </source>
</evidence>
<gene>
    <name evidence="1" type="ORF">POCTA_138.1.T1820017</name>
</gene>
<reference evidence="1" key="1">
    <citation type="submission" date="2021-01" db="EMBL/GenBank/DDBJ databases">
        <authorList>
            <consortium name="Genoscope - CEA"/>
            <person name="William W."/>
        </authorList>
    </citation>
    <scope>NUCLEOTIDE SEQUENCE</scope>
</reference>
<proteinExistence type="predicted"/>
<dbReference type="OrthoDB" id="10679925at2759"/>
<sequence>MELFEQYLQSFFHLHSFYNYARLDATIIISIQVENQNLAFIFTRMPTDNRKSKVTSKRITFEGSSPRSIQKYYTFPSKLVLTNSQNRYQSQIFFSPKLPDLTTLMCLIKTSINLSKQVQIELYLINLYTPLDQWAGQLELNTNSYALSVFPQMVHKIQVDCIYKNQKFLLQIIFQNCKICPNSSTFLSINFKIMVNEYLSTFQLSHLSFKYITFHSSHLQAHYYDLRILFETFLILFSKLPVSTSNQDLKIFIINFQTFTKSYFQDSINKQPNNQIQPTIYSYFHFMRLNRSVQERMILKKRTSFQIILIINIRVSEKNQHNDMNKEVQKQDKTEFQCYLVVTINCILDFQFKKLKPKYFLNLDLYITLYSLLNEINIIYSISYYYLNLFKLKFEKNFVNQFIKTFLLLSQFYQKPEQNIILPSNLKFILLFKLKKMSYNSVTSGNQDYKISGCGIHIPNDNQQVQLEISNDSAIFLANVERDLGNVVSGGHFIIKLYQLLLEML</sequence>
<evidence type="ECO:0000313" key="1">
    <source>
        <dbReference type="EMBL" id="CAD8214572.1"/>
    </source>
</evidence>
<dbReference type="EMBL" id="CAJJDP010000186">
    <property type="protein sequence ID" value="CAD8214572.1"/>
    <property type="molecule type" value="Genomic_DNA"/>
</dbReference>
<comment type="caution">
    <text evidence="1">The sequence shown here is derived from an EMBL/GenBank/DDBJ whole genome shotgun (WGS) entry which is preliminary data.</text>
</comment>